<evidence type="ECO:0000259" key="1">
    <source>
        <dbReference type="Pfam" id="PF03795"/>
    </source>
</evidence>
<dbReference type="EMBL" id="JABCKV010000016">
    <property type="protein sequence ID" value="KAG5646824.1"/>
    <property type="molecule type" value="Genomic_DNA"/>
</dbReference>
<reference evidence="2" key="1">
    <citation type="submission" date="2020-07" db="EMBL/GenBank/DDBJ databases">
        <authorList>
            <person name="Nieuwenhuis M."/>
            <person name="Van De Peppel L.J.J."/>
        </authorList>
    </citation>
    <scope>NUCLEOTIDE SEQUENCE</scope>
    <source>
        <strain evidence="2">AP01</strain>
        <tissue evidence="2">Mycelium</tissue>
    </source>
</reference>
<dbReference type="PANTHER" id="PTHR33606">
    <property type="entry name" value="PROTEIN YCII"/>
    <property type="match status" value="1"/>
</dbReference>
<proteinExistence type="predicted"/>
<feature type="domain" description="YCII-related" evidence="1">
    <location>
        <begin position="82"/>
        <end position="170"/>
    </location>
</feature>
<protein>
    <recommendedName>
        <fullName evidence="1">YCII-related domain-containing protein</fullName>
    </recommendedName>
</protein>
<dbReference type="Gene3D" id="3.90.226.10">
    <property type="entry name" value="2-enoyl-CoA Hydratase, Chain A, domain 1"/>
    <property type="match status" value="1"/>
</dbReference>
<dbReference type="Pfam" id="PF00378">
    <property type="entry name" value="ECH_1"/>
    <property type="match status" value="1"/>
</dbReference>
<dbReference type="Gene3D" id="3.30.70.1060">
    <property type="entry name" value="Dimeric alpha+beta barrel"/>
    <property type="match status" value="2"/>
</dbReference>
<dbReference type="Pfam" id="PF03795">
    <property type="entry name" value="YCII"/>
    <property type="match status" value="1"/>
</dbReference>
<reference evidence="2" key="2">
    <citation type="submission" date="2021-10" db="EMBL/GenBank/DDBJ databases">
        <title>Phylogenomics reveals ancestral predisposition of the termite-cultivated fungus Termitomyces towards a domesticated lifestyle.</title>
        <authorList>
            <person name="Auxier B."/>
            <person name="Grum-Grzhimaylo A."/>
            <person name="Cardenas M.E."/>
            <person name="Lodge J.D."/>
            <person name="Laessoe T."/>
            <person name="Pedersen O."/>
            <person name="Smith M.E."/>
            <person name="Kuyper T.W."/>
            <person name="Franco-Molano E.A."/>
            <person name="Baroni T.J."/>
            <person name="Aanen D.K."/>
        </authorList>
    </citation>
    <scope>NUCLEOTIDE SEQUENCE</scope>
    <source>
        <strain evidence="2">AP01</strain>
        <tissue evidence="2">Mycelium</tissue>
    </source>
</reference>
<sequence length="231" mass="25437">MSTAVTPQRFMVYAPDKTEEGTFEKRLSVRQTHLDEVKGKISGGFIRVGGVLLTPESIETPTSDKKMVGSMFICEAKDIEEFFVYAPDKKDVETHAKRYTVRQQHLKEIQPHIDSGIVQVGGMVVASEQTGGQAGQKKAEGSLLIIKAETLEKARDLIERDVYYTSGVYNYILTSRPEPAITLITLNRPKALNALCSPLFAELNQALREADNDPSVSAIVLTGSERAFAGM</sequence>
<dbReference type="InterPro" id="IPR029045">
    <property type="entry name" value="ClpP/crotonase-like_dom_sf"/>
</dbReference>
<dbReference type="AlphaFoldDB" id="A0A9P7GAA8"/>
<evidence type="ECO:0000313" key="3">
    <source>
        <dbReference type="Proteomes" id="UP000775547"/>
    </source>
</evidence>
<comment type="caution">
    <text evidence="2">The sequence shown here is derived from an EMBL/GenBank/DDBJ whole genome shotgun (WGS) entry which is preliminary data.</text>
</comment>
<dbReference type="SUPFAM" id="SSF54909">
    <property type="entry name" value="Dimeric alpha+beta barrel"/>
    <property type="match status" value="2"/>
</dbReference>
<dbReference type="InterPro" id="IPR011008">
    <property type="entry name" value="Dimeric_a/b-barrel"/>
</dbReference>
<dbReference type="Proteomes" id="UP000775547">
    <property type="component" value="Unassembled WGS sequence"/>
</dbReference>
<dbReference type="CDD" id="cd06558">
    <property type="entry name" value="crotonase-like"/>
    <property type="match status" value="1"/>
</dbReference>
<keyword evidence="3" id="KW-1185">Reference proteome</keyword>
<accession>A0A9P7GAA8</accession>
<dbReference type="OrthoDB" id="5519740at2759"/>
<gene>
    <name evidence="2" type="ORF">DXG03_002201</name>
</gene>
<evidence type="ECO:0000313" key="2">
    <source>
        <dbReference type="EMBL" id="KAG5646824.1"/>
    </source>
</evidence>
<dbReference type="PANTHER" id="PTHR33606:SF3">
    <property type="entry name" value="PROTEIN YCII"/>
    <property type="match status" value="1"/>
</dbReference>
<dbReference type="InterPro" id="IPR001753">
    <property type="entry name" value="Enoyl-CoA_hydra/iso"/>
</dbReference>
<dbReference type="SUPFAM" id="SSF52096">
    <property type="entry name" value="ClpP/crotonase"/>
    <property type="match status" value="1"/>
</dbReference>
<dbReference type="InterPro" id="IPR005545">
    <property type="entry name" value="YCII"/>
</dbReference>
<name>A0A9P7GAA8_9AGAR</name>
<organism evidence="2 3">
    <name type="scientific">Asterophora parasitica</name>
    <dbReference type="NCBI Taxonomy" id="117018"/>
    <lineage>
        <taxon>Eukaryota</taxon>
        <taxon>Fungi</taxon>
        <taxon>Dikarya</taxon>
        <taxon>Basidiomycota</taxon>
        <taxon>Agaricomycotina</taxon>
        <taxon>Agaricomycetes</taxon>
        <taxon>Agaricomycetidae</taxon>
        <taxon>Agaricales</taxon>
        <taxon>Tricholomatineae</taxon>
        <taxon>Lyophyllaceae</taxon>
        <taxon>Asterophora</taxon>
    </lineage>
</organism>
<dbReference type="InterPro" id="IPR051807">
    <property type="entry name" value="Sec-metab_biosynth-assoc"/>
</dbReference>